<sequence>MKGGKRRRGVKGTDRLSELPDGILHHILSFLDSEFVVRSSILSRRWRWVWKEVLVLNFCGHSCKAKHKQQHFERHVYQILSRRSDMFARLASSLTFKRT</sequence>
<dbReference type="PANTHER" id="PTHR34223">
    <property type="entry name" value="OS11G0201299 PROTEIN"/>
    <property type="match status" value="1"/>
</dbReference>
<protein>
    <recommendedName>
        <fullName evidence="1">F-box domain-containing protein</fullName>
    </recommendedName>
</protein>
<dbReference type="EMBL" id="CAMGYJ010000007">
    <property type="protein sequence ID" value="CAI0441616.1"/>
    <property type="molecule type" value="Genomic_DNA"/>
</dbReference>
<evidence type="ECO:0000313" key="3">
    <source>
        <dbReference type="EMBL" id="CAI0460801.1"/>
    </source>
</evidence>
<dbReference type="PROSITE" id="PS50181">
    <property type="entry name" value="FBOX"/>
    <property type="match status" value="1"/>
</dbReference>
<evidence type="ECO:0000313" key="4">
    <source>
        <dbReference type="Proteomes" id="UP001154282"/>
    </source>
</evidence>
<dbReference type="InterPro" id="IPR036047">
    <property type="entry name" value="F-box-like_dom_sf"/>
</dbReference>
<dbReference type="InterPro" id="IPR053197">
    <property type="entry name" value="F-box_SCFL_complex_component"/>
</dbReference>
<feature type="domain" description="F-box" evidence="1">
    <location>
        <begin position="13"/>
        <end position="47"/>
    </location>
</feature>
<dbReference type="CDD" id="cd22160">
    <property type="entry name" value="F-box_AtFBL13-like"/>
    <property type="match status" value="1"/>
</dbReference>
<dbReference type="EMBL" id="CAMGYJ010000008">
    <property type="protein sequence ID" value="CAI0460801.1"/>
    <property type="molecule type" value="Genomic_DNA"/>
</dbReference>
<accession>A0AAV0M5P5</accession>
<organism evidence="2 4">
    <name type="scientific">Linum tenue</name>
    <dbReference type="NCBI Taxonomy" id="586396"/>
    <lineage>
        <taxon>Eukaryota</taxon>
        <taxon>Viridiplantae</taxon>
        <taxon>Streptophyta</taxon>
        <taxon>Embryophyta</taxon>
        <taxon>Tracheophyta</taxon>
        <taxon>Spermatophyta</taxon>
        <taxon>Magnoliopsida</taxon>
        <taxon>eudicotyledons</taxon>
        <taxon>Gunneridae</taxon>
        <taxon>Pentapetalae</taxon>
        <taxon>rosids</taxon>
        <taxon>fabids</taxon>
        <taxon>Malpighiales</taxon>
        <taxon>Linaceae</taxon>
        <taxon>Linum</taxon>
    </lineage>
</organism>
<proteinExistence type="predicted"/>
<gene>
    <name evidence="2" type="ORF">LITE_LOCUS26944</name>
    <name evidence="3" type="ORF">LITE_LOCUS34645</name>
</gene>
<dbReference type="InterPro" id="IPR053781">
    <property type="entry name" value="F-box_AtFBL13-like"/>
</dbReference>
<reference evidence="2" key="1">
    <citation type="submission" date="2022-08" db="EMBL/GenBank/DDBJ databases">
        <authorList>
            <person name="Gutierrez-Valencia J."/>
        </authorList>
    </citation>
    <scope>NUCLEOTIDE SEQUENCE</scope>
</reference>
<dbReference type="Gene3D" id="1.20.1280.50">
    <property type="match status" value="1"/>
</dbReference>
<evidence type="ECO:0000259" key="1">
    <source>
        <dbReference type="PROSITE" id="PS50181"/>
    </source>
</evidence>
<dbReference type="Proteomes" id="UP001154282">
    <property type="component" value="Unassembled WGS sequence"/>
</dbReference>
<evidence type="ECO:0000313" key="2">
    <source>
        <dbReference type="EMBL" id="CAI0441616.1"/>
    </source>
</evidence>
<dbReference type="AlphaFoldDB" id="A0AAV0M5P5"/>
<comment type="caution">
    <text evidence="2">The sequence shown here is derived from an EMBL/GenBank/DDBJ whole genome shotgun (WGS) entry which is preliminary data.</text>
</comment>
<keyword evidence="4" id="KW-1185">Reference proteome</keyword>
<dbReference type="SUPFAM" id="SSF81383">
    <property type="entry name" value="F-box domain"/>
    <property type="match status" value="1"/>
</dbReference>
<dbReference type="InterPro" id="IPR001810">
    <property type="entry name" value="F-box_dom"/>
</dbReference>
<dbReference type="PANTHER" id="PTHR34223:SF51">
    <property type="entry name" value="OS06G0556300 PROTEIN"/>
    <property type="match status" value="1"/>
</dbReference>
<dbReference type="Pfam" id="PF00646">
    <property type="entry name" value="F-box"/>
    <property type="match status" value="1"/>
</dbReference>
<name>A0AAV0M5P5_9ROSI</name>